<dbReference type="Proteomes" id="UP000507470">
    <property type="component" value="Unassembled WGS sequence"/>
</dbReference>
<reference evidence="1 2" key="1">
    <citation type="submission" date="2020-06" db="EMBL/GenBank/DDBJ databases">
        <authorList>
            <person name="Li R."/>
            <person name="Bekaert M."/>
        </authorList>
    </citation>
    <scope>NUCLEOTIDE SEQUENCE [LARGE SCALE GENOMIC DNA]</scope>
    <source>
        <strain evidence="2">wild</strain>
    </source>
</reference>
<protein>
    <submittedName>
        <fullName evidence="1">Uncharacterized protein</fullName>
    </submittedName>
</protein>
<accession>A0A6J8A604</accession>
<gene>
    <name evidence="1" type="ORF">MCOR_4511</name>
</gene>
<sequence>MKKPPPEAVIPSDRFFAKYLQELSPVNSPDNFSIHLEPQEPSESSFNLNSTLFYREPAPLVSITTTSVNQEPAPLVSIATTSVNQEPAPLVSIATTSVNQEPAPLVSIATISVNQEPAPFDSVTTMTDNQEPTELHVSPTENILDLSVTRTITPTLEITT</sequence>
<proteinExistence type="predicted"/>
<keyword evidence="2" id="KW-1185">Reference proteome</keyword>
<dbReference type="AlphaFoldDB" id="A0A6J8A604"/>
<organism evidence="1 2">
    <name type="scientific">Mytilus coruscus</name>
    <name type="common">Sea mussel</name>
    <dbReference type="NCBI Taxonomy" id="42192"/>
    <lineage>
        <taxon>Eukaryota</taxon>
        <taxon>Metazoa</taxon>
        <taxon>Spiralia</taxon>
        <taxon>Lophotrochozoa</taxon>
        <taxon>Mollusca</taxon>
        <taxon>Bivalvia</taxon>
        <taxon>Autobranchia</taxon>
        <taxon>Pteriomorphia</taxon>
        <taxon>Mytilida</taxon>
        <taxon>Mytiloidea</taxon>
        <taxon>Mytilidae</taxon>
        <taxon>Mytilinae</taxon>
        <taxon>Mytilus</taxon>
    </lineage>
</organism>
<evidence type="ECO:0000313" key="2">
    <source>
        <dbReference type="Proteomes" id="UP000507470"/>
    </source>
</evidence>
<dbReference type="EMBL" id="CACVKT020000779">
    <property type="protein sequence ID" value="CAC5362904.1"/>
    <property type="molecule type" value="Genomic_DNA"/>
</dbReference>
<name>A0A6J8A604_MYTCO</name>
<evidence type="ECO:0000313" key="1">
    <source>
        <dbReference type="EMBL" id="CAC5362904.1"/>
    </source>
</evidence>